<feature type="active site" description="Proton acceptor" evidence="3 4">
    <location>
        <position position="114"/>
    </location>
</feature>
<dbReference type="STRING" id="356660.SAMN05444336_103304"/>
<gene>
    <name evidence="3" type="primary">cobB</name>
    <name evidence="6" type="ORF">SAMN05444336_103304</name>
</gene>
<keyword evidence="2 3" id="KW-0520">NAD</keyword>
<keyword evidence="3" id="KW-0963">Cytoplasm</keyword>
<evidence type="ECO:0000313" key="6">
    <source>
        <dbReference type="EMBL" id="SDX10155.1"/>
    </source>
</evidence>
<dbReference type="InterPro" id="IPR026591">
    <property type="entry name" value="Sirtuin_cat_small_dom_sf"/>
</dbReference>
<dbReference type="EMBL" id="FNMZ01000003">
    <property type="protein sequence ID" value="SDX10155.1"/>
    <property type="molecule type" value="Genomic_DNA"/>
</dbReference>
<dbReference type="PROSITE" id="PS50305">
    <property type="entry name" value="SIRTUIN"/>
    <property type="match status" value="1"/>
</dbReference>
<dbReference type="HAMAP" id="MF_01121">
    <property type="entry name" value="Sirtuin_ClassIII"/>
    <property type="match status" value="1"/>
</dbReference>
<comment type="catalytic activity">
    <reaction evidence="3">
        <text>N(6)-succinyl-L-lysyl-[protein] + NAD(+) + H2O = 2''-O-succinyl-ADP-D-ribose + nicotinamide + L-lysyl-[protein]</text>
        <dbReference type="Rhea" id="RHEA:47668"/>
        <dbReference type="Rhea" id="RHEA-COMP:9752"/>
        <dbReference type="Rhea" id="RHEA-COMP:11877"/>
        <dbReference type="ChEBI" id="CHEBI:15377"/>
        <dbReference type="ChEBI" id="CHEBI:17154"/>
        <dbReference type="ChEBI" id="CHEBI:29969"/>
        <dbReference type="ChEBI" id="CHEBI:57540"/>
        <dbReference type="ChEBI" id="CHEBI:87830"/>
        <dbReference type="ChEBI" id="CHEBI:87832"/>
    </reaction>
</comment>
<accession>A0A1H2YYM3</accession>
<dbReference type="InterPro" id="IPR027546">
    <property type="entry name" value="Sirtuin_class_III"/>
</dbReference>
<evidence type="ECO:0000256" key="3">
    <source>
        <dbReference type="HAMAP-Rule" id="MF_01121"/>
    </source>
</evidence>
<dbReference type="Proteomes" id="UP000199118">
    <property type="component" value="Unassembled WGS sequence"/>
</dbReference>
<evidence type="ECO:0000313" key="7">
    <source>
        <dbReference type="Proteomes" id="UP000199118"/>
    </source>
</evidence>
<proteinExistence type="inferred from homology"/>
<comment type="subcellular location">
    <subcellularLocation>
        <location evidence="3">Cytoplasm</location>
    </subcellularLocation>
</comment>
<keyword evidence="7" id="KW-1185">Reference proteome</keyword>
<dbReference type="GO" id="GO:0036055">
    <property type="term" value="F:protein-succinyllysine desuccinylase activity"/>
    <property type="evidence" value="ECO:0007669"/>
    <property type="project" value="UniProtKB-UniRule"/>
</dbReference>
<comment type="similarity">
    <text evidence="3">Belongs to the sirtuin family. Class III subfamily.</text>
</comment>
<feature type="binding site" evidence="3">
    <location>
        <begin position="207"/>
        <end position="209"/>
    </location>
    <ligand>
        <name>NAD(+)</name>
        <dbReference type="ChEBI" id="CHEBI:57540"/>
    </ligand>
</feature>
<dbReference type="EC" id="2.3.1.286" evidence="3"/>
<organism evidence="6 7">
    <name type="scientific">Albimonas donghaensis</name>
    <dbReference type="NCBI Taxonomy" id="356660"/>
    <lineage>
        <taxon>Bacteria</taxon>
        <taxon>Pseudomonadati</taxon>
        <taxon>Pseudomonadota</taxon>
        <taxon>Alphaproteobacteria</taxon>
        <taxon>Rhodobacterales</taxon>
        <taxon>Paracoccaceae</taxon>
        <taxon>Albimonas</taxon>
    </lineage>
</organism>
<dbReference type="Gene3D" id="3.40.50.1220">
    <property type="entry name" value="TPP-binding domain"/>
    <property type="match status" value="1"/>
</dbReference>
<dbReference type="Pfam" id="PF02146">
    <property type="entry name" value="SIR2"/>
    <property type="match status" value="1"/>
</dbReference>
<feature type="binding site" evidence="3">
    <location>
        <position position="58"/>
    </location>
    <ligand>
        <name>substrate</name>
    </ligand>
</feature>
<comment type="domain">
    <text evidence="3">2 residues (Tyr-55 and Arg-58) present in a large hydrophobic pocket are probably involved in substrate specificity. They are important for desuccinylation activity, but dispensable for deacetylation activity.</text>
</comment>
<protein>
    <recommendedName>
        <fullName evidence="3">NAD-dependent protein deacylase</fullName>
        <ecNumber evidence="3">2.3.1.286</ecNumber>
    </recommendedName>
    <alternativeName>
        <fullName evidence="3">Regulatory protein SIR2 homolog</fullName>
    </alternativeName>
</protein>
<dbReference type="InterPro" id="IPR026590">
    <property type="entry name" value="Ssirtuin_cat_dom"/>
</dbReference>
<comment type="function">
    <text evidence="3">NAD-dependent lysine deacetylase and desuccinylase that specifically removes acetyl and succinyl groups on target proteins. Modulates the activities of several proteins which are inactive in their acylated form.</text>
</comment>
<feature type="binding site" evidence="3">
    <location>
        <position position="225"/>
    </location>
    <ligand>
        <name>NAD(+)</name>
        <dbReference type="ChEBI" id="CHEBI:57540"/>
    </ligand>
</feature>
<feature type="binding site" evidence="3 4">
    <location>
        <position position="145"/>
    </location>
    <ligand>
        <name>Zn(2+)</name>
        <dbReference type="ChEBI" id="CHEBI:29105"/>
    </ligand>
</feature>
<dbReference type="InterPro" id="IPR050134">
    <property type="entry name" value="NAD-dep_sirtuin_deacylases"/>
</dbReference>
<evidence type="ECO:0000256" key="4">
    <source>
        <dbReference type="PROSITE-ProRule" id="PRU00236"/>
    </source>
</evidence>
<dbReference type="Gene3D" id="3.30.1600.10">
    <property type="entry name" value="SIR2/SIRT2 'Small Domain"/>
    <property type="match status" value="1"/>
</dbReference>
<feature type="binding site" evidence="3 4">
    <location>
        <position position="125"/>
    </location>
    <ligand>
        <name>Zn(2+)</name>
        <dbReference type="ChEBI" id="CHEBI:29105"/>
    </ligand>
</feature>
<keyword evidence="3 4" id="KW-0862">Zinc</keyword>
<sequence>MTGPEIVILTGAGVSAESGLGTFRDLGGLWTKVRLEDVATPEAFARDPDMVLDFYNARRANARAAEANAAHHALARLQAARPGEVLIVTQNVDDLHERAGALAGADPADLIHIHGEFAKALCAGCDHRWPSGDAPMTTASTCPACGAARVRPDVVWFGEMPYRMEEIYAALGQCALFVSIGTSGAVYPAAGFVAEARAAGADTLELNLEPSEGASYFRESRHGKATEIVPAWVEALLAGG</sequence>
<dbReference type="GO" id="GO:0017136">
    <property type="term" value="F:histone deacetylase activity, NAD-dependent"/>
    <property type="evidence" value="ECO:0007669"/>
    <property type="project" value="TreeGrafter"/>
</dbReference>
<dbReference type="RefSeq" id="WP_092681633.1">
    <property type="nucleotide sequence ID" value="NZ_FNMZ01000003.1"/>
</dbReference>
<feature type="binding site" evidence="3">
    <location>
        <position position="55"/>
    </location>
    <ligand>
        <name>substrate</name>
    </ligand>
</feature>
<dbReference type="SUPFAM" id="SSF52467">
    <property type="entry name" value="DHS-like NAD/FAD-binding domain"/>
    <property type="match status" value="1"/>
</dbReference>
<dbReference type="OrthoDB" id="9800582at2"/>
<dbReference type="InterPro" id="IPR029035">
    <property type="entry name" value="DHS-like_NAD/FAD-binding_dom"/>
</dbReference>
<evidence type="ECO:0000256" key="1">
    <source>
        <dbReference type="ARBA" id="ARBA00022679"/>
    </source>
</evidence>
<keyword evidence="3 4" id="KW-0479">Metal-binding</keyword>
<feature type="binding site" evidence="3">
    <location>
        <begin position="181"/>
        <end position="183"/>
    </location>
    <ligand>
        <name>NAD(+)</name>
        <dbReference type="ChEBI" id="CHEBI:57540"/>
    </ligand>
</feature>
<dbReference type="InterPro" id="IPR003000">
    <property type="entry name" value="Sirtuin"/>
</dbReference>
<dbReference type="GO" id="GO:0005737">
    <property type="term" value="C:cytoplasm"/>
    <property type="evidence" value="ECO:0007669"/>
    <property type="project" value="UniProtKB-SubCell"/>
</dbReference>
<feature type="binding site" evidence="3 4">
    <location>
        <position position="142"/>
    </location>
    <ligand>
        <name>Zn(2+)</name>
        <dbReference type="ChEBI" id="CHEBI:29105"/>
    </ligand>
</feature>
<dbReference type="PANTHER" id="PTHR11085">
    <property type="entry name" value="NAD-DEPENDENT PROTEIN DEACYLASE SIRTUIN-5, MITOCHONDRIAL-RELATED"/>
    <property type="match status" value="1"/>
</dbReference>
<comment type="catalytic activity">
    <reaction evidence="3">
        <text>N(6)-acetyl-L-lysyl-[protein] + NAD(+) + H2O = 2''-O-acetyl-ADP-D-ribose + nicotinamide + L-lysyl-[protein]</text>
        <dbReference type="Rhea" id="RHEA:43636"/>
        <dbReference type="Rhea" id="RHEA-COMP:9752"/>
        <dbReference type="Rhea" id="RHEA-COMP:10731"/>
        <dbReference type="ChEBI" id="CHEBI:15377"/>
        <dbReference type="ChEBI" id="CHEBI:17154"/>
        <dbReference type="ChEBI" id="CHEBI:29969"/>
        <dbReference type="ChEBI" id="CHEBI:57540"/>
        <dbReference type="ChEBI" id="CHEBI:61930"/>
        <dbReference type="ChEBI" id="CHEBI:83767"/>
        <dbReference type="EC" id="2.3.1.286"/>
    </reaction>
</comment>
<name>A0A1H2YYM3_9RHOB</name>
<dbReference type="GO" id="GO:0008270">
    <property type="term" value="F:zinc ion binding"/>
    <property type="evidence" value="ECO:0007669"/>
    <property type="project" value="UniProtKB-UniRule"/>
</dbReference>
<feature type="binding site" evidence="3">
    <location>
        <begin position="11"/>
        <end position="30"/>
    </location>
    <ligand>
        <name>NAD(+)</name>
        <dbReference type="ChEBI" id="CHEBI:57540"/>
    </ligand>
</feature>
<feature type="binding site" evidence="3 4">
    <location>
        <position position="122"/>
    </location>
    <ligand>
        <name>Zn(2+)</name>
        <dbReference type="ChEBI" id="CHEBI:29105"/>
    </ligand>
</feature>
<feature type="domain" description="Deacetylase sirtuin-type" evidence="5">
    <location>
        <begin position="1"/>
        <end position="239"/>
    </location>
</feature>
<dbReference type="GO" id="GO:0036054">
    <property type="term" value="F:protein-malonyllysine demalonylase activity"/>
    <property type="evidence" value="ECO:0007669"/>
    <property type="project" value="InterPro"/>
</dbReference>
<keyword evidence="1" id="KW-0808">Transferase</keyword>
<dbReference type="PANTHER" id="PTHR11085:SF4">
    <property type="entry name" value="NAD-DEPENDENT PROTEIN DEACYLASE"/>
    <property type="match status" value="1"/>
</dbReference>
<dbReference type="AlphaFoldDB" id="A0A1H2YYM3"/>
<dbReference type="GO" id="GO:0070403">
    <property type="term" value="F:NAD+ binding"/>
    <property type="evidence" value="ECO:0007669"/>
    <property type="project" value="UniProtKB-UniRule"/>
</dbReference>
<reference evidence="6 7" key="1">
    <citation type="submission" date="2016-10" db="EMBL/GenBank/DDBJ databases">
        <authorList>
            <person name="de Groot N.N."/>
        </authorList>
    </citation>
    <scope>NUCLEOTIDE SEQUENCE [LARGE SCALE GENOMIC DNA]</scope>
    <source>
        <strain evidence="6 7">DSM 17890</strain>
    </source>
</reference>
<feature type="binding site" evidence="3">
    <location>
        <begin position="90"/>
        <end position="93"/>
    </location>
    <ligand>
        <name>NAD(+)</name>
        <dbReference type="ChEBI" id="CHEBI:57540"/>
    </ligand>
</feature>
<comment type="cofactor">
    <cofactor evidence="3">
        <name>Zn(2+)</name>
        <dbReference type="ChEBI" id="CHEBI:29105"/>
    </cofactor>
    <text evidence="3">Binds 1 zinc ion per subunit.</text>
</comment>
<evidence type="ECO:0000259" key="5">
    <source>
        <dbReference type="PROSITE" id="PS50305"/>
    </source>
</evidence>
<evidence type="ECO:0000256" key="2">
    <source>
        <dbReference type="ARBA" id="ARBA00023027"/>
    </source>
</evidence>